<dbReference type="Proteomes" id="UP000541444">
    <property type="component" value="Unassembled WGS sequence"/>
</dbReference>
<keyword evidence="4" id="KW-1185">Reference proteome</keyword>
<comment type="caution">
    <text evidence="3">The sequence shown here is derived from an EMBL/GenBank/DDBJ whole genome shotgun (WGS) entry which is preliminary data.</text>
</comment>
<evidence type="ECO:0000313" key="2">
    <source>
        <dbReference type="EMBL" id="KAF6152324.1"/>
    </source>
</evidence>
<evidence type="ECO:0000256" key="1">
    <source>
        <dbReference type="SAM" id="Phobius"/>
    </source>
</evidence>
<dbReference type="PANTHER" id="PTHR46666">
    <property type="entry name" value="60S RIBOSOMAL L18A-LIKE PROTEIN"/>
    <property type="match status" value="1"/>
</dbReference>
<dbReference type="EMBL" id="JACGCM010001644">
    <property type="protein sequence ID" value="KAF6152324.1"/>
    <property type="molecule type" value="Genomic_DNA"/>
</dbReference>
<proteinExistence type="predicted"/>
<organism evidence="3 4">
    <name type="scientific">Kingdonia uniflora</name>
    <dbReference type="NCBI Taxonomy" id="39325"/>
    <lineage>
        <taxon>Eukaryota</taxon>
        <taxon>Viridiplantae</taxon>
        <taxon>Streptophyta</taxon>
        <taxon>Embryophyta</taxon>
        <taxon>Tracheophyta</taxon>
        <taxon>Spermatophyta</taxon>
        <taxon>Magnoliopsida</taxon>
        <taxon>Ranunculales</taxon>
        <taxon>Circaeasteraceae</taxon>
        <taxon>Kingdonia</taxon>
    </lineage>
</organism>
<name>A0A7J7NVD2_9MAGN</name>
<dbReference type="PANTHER" id="PTHR46666:SF2">
    <property type="entry name" value="60S RIBOSOMAL L18A-LIKE PROTEIN"/>
    <property type="match status" value="1"/>
</dbReference>
<evidence type="ECO:0000313" key="3">
    <source>
        <dbReference type="EMBL" id="KAF6171119.1"/>
    </source>
</evidence>
<accession>A0A7J7NVD2</accession>
<protein>
    <recommendedName>
        <fullName evidence="5">Ribosomal protein L18ae family</fullName>
    </recommendedName>
</protein>
<keyword evidence="1" id="KW-0472">Membrane</keyword>
<keyword evidence="1" id="KW-0812">Transmembrane</keyword>
<gene>
    <name evidence="2" type="ORF">GIB67_005978</name>
    <name evidence="3" type="ORF">GIB67_041755</name>
</gene>
<dbReference type="OrthoDB" id="1922941at2759"/>
<evidence type="ECO:0008006" key="5">
    <source>
        <dbReference type="Google" id="ProtNLM"/>
    </source>
</evidence>
<dbReference type="EMBL" id="JACGCM010000529">
    <property type="protein sequence ID" value="KAF6171119.1"/>
    <property type="molecule type" value="Genomic_DNA"/>
</dbReference>
<evidence type="ECO:0000313" key="4">
    <source>
        <dbReference type="Proteomes" id="UP000541444"/>
    </source>
</evidence>
<sequence length="143" mass="16174">MWDLLGVTETTVEEVTSLSNGLELVRSASEKLLRPSARYLSVSKGEIVDPEEREKGKYMLIRDVEDYQQGLYDKPLTCFGCGIGWFSFLLGFVFPLMWYYATVLYFGNYYRKDPRERAGLAASAIAALICSVAVFITILALKF</sequence>
<feature type="transmembrane region" description="Helical" evidence="1">
    <location>
        <begin position="120"/>
        <end position="141"/>
    </location>
</feature>
<feature type="transmembrane region" description="Helical" evidence="1">
    <location>
        <begin position="76"/>
        <end position="100"/>
    </location>
</feature>
<keyword evidence="1" id="KW-1133">Transmembrane helix</keyword>
<reference evidence="3 4" key="1">
    <citation type="journal article" date="2020" name="IScience">
        <title>Genome Sequencing of the Endangered Kingdonia uniflora (Circaeasteraceae, Ranunculales) Reveals Potential Mechanisms of Evolutionary Specialization.</title>
        <authorList>
            <person name="Sun Y."/>
            <person name="Deng T."/>
            <person name="Zhang A."/>
            <person name="Moore M.J."/>
            <person name="Landis J.B."/>
            <person name="Lin N."/>
            <person name="Zhang H."/>
            <person name="Zhang X."/>
            <person name="Huang J."/>
            <person name="Zhang X."/>
            <person name="Sun H."/>
            <person name="Wang H."/>
        </authorList>
    </citation>
    <scope>NUCLEOTIDE SEQUENCE [LARGE SCALE GENOMIC DNA]</scope>
    <source>
        <strain evidence="3">TB1705</strain>
        <tissue evidence="3">Leaf</tissue>
    </source>
</reference>
<dbReference type="AlphaFoldDB" id="A0A7J7NVD2"/>